<gene>
    <name evidence="1" type="ORF">GRFL_0965</name>
</gene>
<name>A0A1L7I255_9FLAO</name>
<dbReference type="OrthoDB" id="1093345at2"/>
<reference evidence="1 2" key="1">
    <citation type="submission" date="2016-07" db="EMBL/GenBank/DDBJ databases">
        <title>Multi-omics approach to identify versatile polysaccharide utilization systems of a marine flavobacterium Gramella flava.</title>
        <authorList>
            <person name="Tang K."/>
        </authorList>
    </citation>
    <scope>NUCLEOTIDE SEQUENCE [LARGE SCALE GENOMIC DNA]</scope>
    <source>
        <strain evidence="1 2">JLT2011</strain>
    </source>
</reference>
<dbReference type="RefSeq" id="WP_083643544.1">
    <property type="nucleotide sequence ID" value="NZ_AMRU01000002.1"/>
</dbReference>
<dbReference type="KEGG" id="gfl:GRFL_0965"/>
<dbReference type="AlphaFoldDB" id="A0A1L7I255"/>
<organism evidence="1 2">
    <name type="scientific">Christiangramia flava JLT2011</name>
    <dbReference type="NCBI Taxonomy" id="1229726"/>
    <lineage>
        <taxon>Bacteria</taxon>
        <taxon>Pseudomonadati</taxon>
        <taxon>Bacteroidota</taxon>
        <taxon>Flavobacteriia</taxon>
        <taxon>Flavobacteriales</taxon>
        <taxon>Flavobacteriaceae</taxon>
        <taxon>Christiangramia</taxon>
    </lineage>
</organism>
<accession>A0A1L7I255</accession>
<proteinExistence type="predicted"/>
<dbReference type="SUPFAM" id="SSF63829">
    <property type="entry name" value="Calcium-dependent phosphotriesterase"/>
    <property type="match status" value="1"/>
</dbReference>
<evidence type="ECO:0000313" key="2">
    <source>
        <dbReference type="Proteomes" id="UP000186230"/>
    </source>
</evidence>
<evidence type="ECO:0000313" key="1">
    <source>
        <dbReference type="EMBL" id="APU67689.1"/>
    </source>
</evidence>
<dbReference type="PROSITE" id="PS51257">
    <property type="entry name" value="PROKAR_LIPOPROTEIN"/>
    <property type="match status" value="1"/>
</dbReference>
<dbReference type="STRING" id="1229726.GRFL_0965"/>
<sequence length="780" mass="87972">MNRLLSVFAFFLLLACSQPQNAHFNSLEFIPENAEIILQSPELEKFLQSAEENKFLKQEPLFTKLKGQLEFLRFYQIAGRSLLSLSGLNKDKPEIVLASESIDYRISLDSIKNKQLETITQNSISFQKATLENSSFYLYQEGKLAVFSNRAASLISLISEKKHLANPDFDQVFETTDPKKTNVYIQNTAFPESFKSFLHKAGFPEVTPYWSWIAADIDLSPDKVSWNGLATPTRKSSIFGRDRGENITTEILPNQFNSYYNLDIAALQLTDSTSSELPVKNMALLKIANEEAMILSFLDKESASLFMAGSGEPISNYRNTDIFRLENPPLFPAELQELLHFQDKEFYSVLDQFVILTGEQANLKTLIAAQKDEQNFSKTGSYEVVFNNVASQSNQLFISRFQLEDEQNPAIAAVQFIAEENYAHFHAFMSSEEVSTSQNSGAQLTQTISLENPISGQPVFFKNHTSDQMDIAVQDNQNNLYLLSNRGSVFWNKALKTAIESPIYGVDLFRNGFQQLAFSTGYKFYVLDRNGKNVEHFPIEFNDAITQPLAVFDYDNNRKYRFVLVQNENVYMVGSNGKAIKGFDFSRGSTNIAKPPRHIRLGTKDYILISEASGKLHILNRQGSVRVPLKEALGATNQEWYGYNGKFVNLTTNNELLEITQNGNISKRDLALAENARLVANENTLVYLTENELHINDQVIQLDYGLYTNPQIAEVNGKSLVSICDTQAEKIYVFNTNGELLDGFPVFGTSQAAIANADTDPALELLCIGEENELLIYEFQ</sequence>
<protein>
    <submittedName>
        <fullName evidence="1">Uncharacterized protein</fullName>
    </submittedName>
</protein>
<keyword evidence="2" id="KW-1185">Reference proteome</keyword>
<dbReference type="Proteomes" id="UP000186230">
    <property type="component" value="Chromosome"/>
</dbReference>
<dbReference type="EMBL" id="CP016359">
    <property type="protein sequence ID" value="APU67689.1"/>
    <property type="molecule type" value="Genomic_DNA"/>
</dbReference>